<dbReference type="InterPro" id="IPR039569">
    <property type="entry name" value="FAS1-like_DH_region"/>
</dbReference>
<dbReference type="InterPro" id="IPR029069">
    <property type="entry name" value="HotDog_dom_sf"/>
</dbReference>
<dbReference type="Proteomes" id="UP000036932">
    <property type="component" value="Unassembled WGS sequence"/>
</dbReference>
<keyword evidence="3" id="KW-1185">Reference proteome</keyword>
<feature type="domain" description="FAS1-like dehydratase" evidence="1">
    <location>
        <begin position="54"/>
        <end position="114"/>
    </location>
</feature>
<comment type="caution">
    <text evidence="2">The sequence shown here is derived from an EMBL/GenBank/DDBJ whole genome shotgun (WGS) entry which is preliminary data.</text>
</comment>
<dbReference type="EMBL" id="LIUT01000001">
    <property type="protein sequence ID" value="KOR89569.1"/>
    <property type="molecule type" value="Genomic_DNA"/>
</dbReference>
<accession>A0A0M1P699</accession>
<dbReference type="AlphaFoldDB" id="A0A0M1P699"/>
<evidence type="ECO:0000313" key="3">
    <source>
        <dbReference type="Proteomes" id="UP000036932"/>
    </source>
</evidence>
<reference evidence="3" key="1">
    <citation type="submission" date="2015-08" db="EMBL/GenBank/DDBJ databases">
        <title>Genome sequencing project for genomic taxonomy and phylogenomics of Bacillus-like bacteria.</title>
        <authorList>
            <person name="Liu B."/>
            <person name="Wang J."/>
            <person name="Zhu Y."/>
            <person name="Liu G."/>
            <person name="Chen Q."/>
            <person name="Chen Z."/>
            <person name="Lan J."/>
            <person name="Che J."/>
            <person name="Ge C."/>
            <person name="Shi H."/>
            <person name="Pan Z."/>
            <person name="Liu X."/>
        </authorList>
    </citation>
    <scope>NUCLEOTIDE SEQUENCE [LARGE SCALE GENOMIC DNA]</scope>
    <source>
        <strain evidence="3">FJAT-22460</strain>
    </source>
</reference>
<organism evidence="2 3">
    <name type="scientific">Paenibacillus solani</name>
    <dbReference type="NCBI Taxonomy" id="1705565"/>
    <lineage>
        <taxon>Bacteria</taxon>
        <taxon>Bacillati</taxon>
        <taxon>Bacillota</taxon>
        <taxon>Bacilli</taxon>
        <taxon>Bacillales</taxon>
        <taxon>Paenibacillaceae</taxon>
        <taxon>Paenibacillus</taxon>
    </lineage>
</organism>
<sequence>MSPVQQRLYITAQWITQYAQCIEAPLQRIDGDLIASATMPIIFWQAFDIPWLDPLEPYIHGSQNFSYVTPIREGMVLDCELTLTKVERKAGRQGGLTLLTHTLTCACNDEPIVTAETVLIRVGDEH</sequence>
<dbReference type="Pfam" id="PF13452">
    <property type="entry name" value="FAS1_DH_region"/>
    <property type="match status" value="1"/>
</dbReference>
<dbReference type="OrthoDB" id="160199at2"/>
<dbReference type="Gene3D" id="3.10.129.10">
    <property type="entry name" value="Hotdog Thioesterase"/>
    <property type="match status" value="1"/>
</dbReference>
<evidence type="ECO:0000259" key="1">
    <source>
        <dbReference type="Pfam" id="PF13452"/>
    </source>
</evidence>
<dbReference type="RefSeq" id="WP_054402607.1">
    <property type="nucleotide sequence ID" value="NZ_LIUT01000001.1"/>
</dbReference>
<dbReference type="SUPFAM" id="SSF54637">
    <property type="entry name" value="Thioesterase/thiol ester dehydrase-isomerase"/>
    <property type="match status" value="1"/>
</dbReference>
<proteinExistence type="predicted"/>
<gene>
    <name evidence="2" type="ORF">AM231_10750</name>
</gene>
<name>A0A0M1P699_9BACL</name>
<protein>
    <recommendedName>
        <fullName evidence="1">FAS1-like dehydratase domain-containing protein</fullName>
    </recommendedName>
</protein>
<evidence type="ECO:0000313" key="2">
    <source>
        <dbReference type="EMBL" id="KOR89569.1"/>
    </source>
</evidence>
<dbReference type="PATRIC" id="fig|1705565.3.peg.4145"/>